<dbReference type="EMBL" id="JAPFFF010000005">
    <property type="protein sequence ID" value="KAK8890506.1"/>
    <property type="molecule type" value="Genomic_DNA"/>
</dbReference>
<accession>A0ABR2KI38</accession>
<sequence length="152" mass="17747">MLINQTRKKNIIDIDHINDVIHEYKTQNGFLEIHNSCIVNLAIDAFAFKSFSTVAMTSYKNESSNDTITYNNGFIYMLIPLDYRLPPKLLHIEKWCNGNYNESLDEIAENIKNTLILNGFNVWYKSTDGDRFLSNDHELFYQNYVDGRSSDF</sequence>
<proteinExistence type="predicted"/>
<keyword evidence="2" id="KW-1185">Reference proteome</keyword>
<protein>
    <submittedName>
        <fullName evidence="1">Uncharacterized protein</fullName>
    </submittedName>
</protein>
<comment type="caution">
    <text evidence="1">The sequence shown here is derived from an EMBL/GenBank/DDBJ whole genome shotgun (WGS) entry which is preliminary data.</text>
</comment>
<organism evidence="1 2">
    <name type="scientific">Tritrichomonas musculus</name>
    <dbReference type="NCBI Taxonomy" id="1915356"/>
    <lineage>
        <taxon>Eukaryota</taxon>
        <taxon>Metamonada</taxon>
        <taxon>Parabasalia</taxon>
        <taxon>Tritrichomonadida</taxon>
        <taxon>Tritrichomonadidae</taxon>
        <taxon>Tritrichomonas</taxon>
    </lineage>
</organism>
<gene>
    <name evidence="1" type="ORF">M9Y10_035283</name>
</gene>
<name>A0ABR2KI38_9EUKA</name>
<evidence type="ECO:0000313" key="1">
    <source>
        <dbReference type="EMBL" id="KAK8890506.1"/>
    </source>
</evidence>
<dbReference type="Proteomes" id="UP001470230">
    <property type="component" value="Unassembled WGS sequence"/>
</dbReference>
<reference evidence="1 2" key="1">
    <citation type="submission" date="2024-04" db="EMBL/GenBank/DDBJ databases">
        <title>Tritrichomonas musculus Genome.</title>
        <authorList>
            <person name="Alves-Ferreira E."/>
            <person name="Grigg M."/>
            <person name="Lorenzi H."/>
            <person name="Galac M."/>
        </authorList>
    </citation>
    <scope>NUCLEOTIDE SEQUENCE [LARGE SCALE GENOMIC DNA]</scope>
    <source>
        <strain evidence="1 2">EAF2021</strain>
    </source>
</reference>
<evidence type="ECO:0000313" key="2">
    <source>
        <dbReference type="Proteomes" id="UP001470230"/>
    </source>
</evidence>